<feature type="non-terminal residue" evidence="2">
    <location>
        <position position="219"/>
    </location>
</feature>
<sequence length="219" mass="24527">MKGNAICHSLPTPKIYNVLPPPREDLDEVLAIIFIGPTPPTEADYKRTPLLIRKNKVLAALNWLRLNHADYKDIVISNENLATYSETVPVVLVDYHPSKYTKDPESTAVNDSEEFGGTASGECPFVCHVLTIEDTSKYLDNKNYKELKAAAAKHFSTGGRALAIGHDPEPESLYSNPQLYPKMYPWLFPYGLGGLGNNRMARPLSAQSRKRNLLQYHDK</sequence>
<evidence type="ECO:0000313" key="2">
    <source>
        <dbReference type="EMBL" id="KIP01673.1"/>
    </source>
</evidence>
<evidence type="ECO:0000259" key="1">
    <source>
        <dbReference type="Pfam" id="PF20209"/>
    </source>
</evidence>
<dbReference type="InterPro" id="IPR046700">
    <property type="entry name" value="DUF6570"/>
</dbReference>
<accession>A0A0C3PA71</accession>
<feature type="domain" description="DUF6570" evidence="1">
    <location>
        <begin position="1"/>
        <end position="82"/>
    </location>
</feature>
<protein>
    <recommendedName>
        <fullName evidence="1">DUF6570 domain-containing protein</fullName>
    </recommendedName>
</protein>
<dbReference type="Pfam" id="PF20209">
    <property type="entry name" value="DUF6570"/>
    <property type="match status" value="1"/>
</dbReference>
<keyword evidence="3" id="KW-1185">Reference proteome</keyword>
<dbReference type="AlphaFoldDB" id="A0A0C3PA71"/>
<dbReference type="HOGENOM" id="CLU_090397_0_0_1"/>
<proteinExistence type="predicted"/>
<dbReference type="OrthoDB" id="3221862at2759"/>
<reference evidence="2 3" key="1">
    <citation type="journal article" date="2014" name="PLoS Genet.">
        <title>Analysis of the Phlebiopsis gigantea genome, transcriptome and secretome provides insight into its pioneer colonization strategies of wood.</title>
        <authorList>
            <person name="Hori C."/>
            <person name="Ishida T."/>
            <person name="Igarashi K."/>
            <person name="Samejima M."/>
            <person name="Suzuki H."/>
            <person name="Master E."/>
            <person name="Ferreira P."/>
            <person name="Ruiz-Duenas F.J."/>
            <person name="Held B."/>
            <person name="Canessa P."/>
            <person name="Larrondo L.F."/>
            <person name="Schmoll M."/>
            <person name="Druzhinina I.S."/>
            <person name="Kubicek C.P."/>
            <person name="Gaskell J.A."/>
            <person name="Kersten P."/>
            <person name="St John F."/>
            <person name="Glasner J."/>
            <person name="Sabat G."/>
            <person name="Splinter BonDurant S."/>
            <person name="Syed K."/>
            <person name="Yadav J."/>
            <person name="Mgbeahuruike A.C."/>
            <person name="Kovalchuk A."/>
            <person name="Asiegbu F.O."/>
            <person name="Lackner G."/>
            <person name="Hoffmeister D."/>
            <person name="Rencoret J."/>
            <person name="Gutierrez A."/>
            <person name="Sun H."/>
            <person name="Lindquist E."/>
            <person name="Barry K."/>
            <person name="Riley R."/>
            <person name="Grigoriev I.V."/>
            <person name="Henrissat B."/>
            <person name="Kues U."/>
            <person name="Berka R.M."/>
            <person name="Martinez A.T."/>
            <person name="Covert S.F."/>
            <person name="Blanchette R.A."/>
            <person name="Cullen D."/>
        </authorList>
    </citation>
    <scope>NUCLEOTIDE SEQUENCE [LARGE SCALE GENOMIC DNA]</scope>
    <source>
        <strain evidence="2 3">11061_1 CR5-6</strain>
    </source>
</reference>
<dbReference type="Proteomes" id="UP000053257">
    <property type="component" value="Unassembled WGS sequence"/>
</dbReference>
<gene>
    <name evidence="2" type="ORF">PHLGIDRAFT_52461</name>
</gene>
<dbReference type="STRING" id="745531.A0A0C3PA71"/>
<name>A0A0C3PA71_PHLG1</name>
<dbReference type="EMBL" id="KN840750">
    <property type="protein sequence ID" value="KIP01673.1"/>
    <property type="molecule type" value="Genomic_DNA"/>
</dbReference>
<organism evidence="2 3">
    <name type="scientific">Phlebiopsis gigantea (strain 11061_1 CR5-6)</name>
    <name type="common">White-rot fungus</name>
    <name type="synonym">Peniophora gigantea</name>
    <dbReference type="NCBI Taxonomy" id="745531"/>
    <lineage>
        <taxon>Eukaryota</taxon>
        <taxon>Fungi</taxon>
        <taxon>Dikarya</taxon>
        <taxon>Basidiomycota</taxon>
        <taxon>Agaricomycotina</taxon>
        <taxon>Agaricomycetes</taxon>
        <taxon>Polyporales</taxon>
        <taxon>Phanerochaetaceae</taxon>
        <taxon>Phlebiopsis</taxon>
    </lineage>
</organism>
<evidence type="ECO:0000313" key="3">
    <source>
        <dbReference type="Proteomes" id="UP000053257"/>
    </source>
</evidence>